<keyword evidence="1" id="KW-0812">Transmembrane</keyword>
<evidence type="ECO:0000313" key="3">
    <source>
        <dbReference type="Proteomes" id="UP000190285"/>
    </source>
</evidence>
<keyword evidence="1" id="KW-0472">Membrane</keyword>
<sequence length="39" mass="4547">MAWVISLIIRGVILFLIMVTIIKFNMKESSSESKKKFDE</sequence>
<name>A0A1T5IP56_9FIRM</name>
<gene>
    <name evidence="2" type="ORF">SAMN02194393_00593</name>
</gene>
<dbReference type="AlphaFoldDB" id="A0A1T5IP56"/>
<evidence type="ECO:0000313" key="2">
    <source>
        <dbReference type="EMBL" id="SKC40909.1"/>
    </source>
</evidence>
<proteinExistence type="predicted"/>
<organism evidence="2 3">
    <name type="scientific">Maledivibacter halophilus</name>
    <dbReference type="NCBI Taxonomy" id="36842"/>
    <lineage>
        <taxon>Bacteria</taxon>
        <taxon>Bacillati</taxon>
        <taxon>Bacillota</taxon>
        <taxon>Clostridia</taxon>
        <taxon>Peptostreptococcales</taxon>
        <taxon>Caminicellaceae</taxon>
        <taxon>Maledivibacter</taxon>
    </lineage>
</organism>
<accession>A0A1T5IP56</accession>
<evidence type="ECO:0000256" key="1">
    <source>
        <dbReference type="SAM" id="Phobius"/>
    </source>
</evidence>
<protein>
    <submittedName>
        <fullName evidence="2">Uncharacterized protein</fullName>
    </submittedName>
</protein>
<dbReference type="EMBL" id="FUZT01000001">
    <property type="protein sequence ID" value="SKC40909.1"/>
    <property type="molecule type" value="Genomic_DNA"/>
</dbReference>
<keyword evidence="3" id="KW-1185">Reference proteome</keyword>
<reference evidence="2 3" key="1">
    <citation type="submission" date="2017-02" db="EMBL/GenBank/DDBJ databases">
        <authorList>
            <person name="Peterson S.W."/>
        </authorList>
    </citation>
    <scope>NUCLEOTIDE SEQUENCE [LARGE SCALE GENOMIC DNA]</scope>
    <source>
        <strain evidence="2 3">M1</strain>
    </source>
</reference>
<dbReference type="Proteomes" id="UP000190285">
    <property type="component" value="Unassembled WGS sequence"/>
</dbReference>
<feature type="transmembrane region" description="Helical" evidence="1">
    <location>
        <begin position="6"/>
        <end position="26"/>
    </location>
</feature>
<keyword evidence="1" id="KW-1133">Transmembrane helix</keyword>